<protein>
    <submittedName>
        <fullName evidence="2">Uncharacterized protein</fullName>
    </submittedName>
</protein>
<feature type="non-terminal residue" evidence="2">
    <location>
        <position position="58"/>
    </location>
</feature>
<dbReference type="GeneID" id="18872475"/>
<keyword evidence="3" id="KW-1185">Reference proteome</keyword>
<dbReference type="AlphaFoldDB" id="G3AGE6"/>
<name>G3AGE6_SPAPN</name>
<evidence type="ECO:0000313" key="2">
    <source>
        <dbReference type="EMBL" id="EGW35285.1"/>
    </source>
</evidence>
<evidence type="ECO:0000256" key="1">
    <source>
        <dbReference type="SAM" id="Phobius"/>
    </source>
</evidence>
<evidence type="ECO:0000313" key="3">
    <source>
        <dbReference type="Proteomes" id="UP000000709"/>
    </source>
</evidence>
<keyword evidence="1" id="KW-1133">Transmembrane helix</keyword>
<dbReference type="HOGENOM" id="CLU_2984774_0_0_1"/>
<reference evidence="2 3" key="1">
    <citation type="journal article" date="2011" name="Proc. Natl. Acad. Sci. U.S.A.">
        <title>Comparative genomics of xylose-fermenting fungi for enhanced biofuel production.</title>
        <authorList>
            <person name="Wohlbach D.J."/>
            <person name="Kuo A."/>
            <person name="Sato T.K."/>
            <person name="Potts K.M."/>
            <person name="Salamov A.A."/>
            <person name="LaButti K.M."/>
            <person name="Sun H."/>
            <person name="Clum A."/>
            <person name="Pangilinan J.L."/>
            <person name="Lindquist E.A."/>
            <person name="Lucas S."/>
            <person name="Lapidus A."/>
            <person name="Jin M."/>
            <person name="Gunawan C."/>
            <person name="Balan V."/>
            <person name="Dale B.E."/>
            <person name="Jeffries T.W."/>
            <person name="Zinkel R."/>
            <person name="Barry K.W."/>
            <person name="Grigoriev I.V."/>
            <person name="Gasch A.P."/>
        </authorList>
    </citation>
    <scope>NUCLEOTIDE SEQUENCE [LARGE SCALE GENOMIC DNA]</scope>
    <source>
        <strain evidence="3">NRRL Y-27907 / 11-Y1</strain>
    </source>
</reference>
<organism evidence="3">
    <name type="scientific">Spathaspora passalidarum (strain NRRL Y-27907 / 11-Y1)</name>
    <dbReference type="NCBI Taxonomy" id="619300"/>
    <lineage>
        <taxon>Eukaryota</taxon>
        <taxon>Fungi</taxon>
        <taxon>Dikarya</taxon>
        <taxon>Ascomycota</taxon>
        <taxon>Saccharomycotina</taxon>
        <taxon>Pichiomycetes</taxon>
        <taxon>Debaryomycetaceae</taxon>
        <taxon>Spathaspora</taxon>
    </lineage>
</organism>
<dbReference type="Proteomes" id="UP000000709">
    <property type="component" value="Unassembled WGS sequence"/>
</dbReference>
<gene>
    <name evidence="2" type="ORF">SPAPADRAFT_58502</name>
</gene>
<dbReference type="InParanoid" id="G3AGE6"/>
<proteinExistence type="predicted"/>
<dbReference type="EMBL" id="GL996499">
    <property type="protein sequence ID" value="EGW35285.1"/>
    <property type="molecule type" value="Genomic_DNA"/>
</dbReference>
<accession>G3AGE6</accession>
<dbReference type="RefSeq" id="XP_007372697.1">
    <property type="nucleotide sequence ID" value="XM_007372635.1"/>
</dbReference>
<keyword evidence="1" id="KW-0472">Membrane</keyword>
<dbReference type="KEGG" id="spaa:SPAPADRAFT_58502"/>
<feature type="transmembrane region" description="Helical" evidence="1">
    <location>
        <begin position="20"/>
        <end position="39"/>
    </location>
</feature>
<sequence>MFHYDSVRFITTPFGSLSMIWLKLCFVFPVFVTSVVLFCQSSSHTHTLNIESYLLHYL</sequence>
<keyword evidence="1" id="KW-0812">Transmembrane</keyword>